<dbReference type="AlphaFoldDB" id="A0A131YS16"/>
<organism evidence="1">
    <name type="scientific">Rhipicephalus appendiculatus</name>
    <name type="common">Brown ear tick</name>
    <dbReference type="NCBI Taxonomy" id="34631"/>
    <lineage>
        <taxon>Eukaryota</taxon>
        <taxon>Metazoa</taxon>
        <taxon>Ecdysozoa</taxon>
        <taxon>Arthropoda</taxon>
        <taxon>Chelicerata</taxon>
        <taxon>Arachnida</taxon>
        <taxon>Acari</taxon>
        <taxon>Parasitiformes</taxon>
        <taxon>Ixodida</taxon>
        <taxon>Ixodoidea</taxon>
        <taxon>Ixodidae</taxon>
        <taxon>Rhipicephalinae</taxon>
        <taxon>Rhipicephalus</taxon>
        <taxon>Rhipicephalus</taxon>
    </lineage>
</organism>
<sequence>MGCSKCPLKFCAVRWLENSSSICRALEILLHLIVFVLQCKEKGTKRPTCSSYKVIEEAVSDELLSAKLAFALSIAEELEPFLCEFQIDKLTVPFLSAALEGILRSLVSRILKKKVLDCANTPSTLTRIDFDIPENAINVAAFDVGFSTKTELRKSKKLSQLAILDFKKKAVCYLQKLVHRKWWKDHHLSAN</sequence>
<evidence type="ECO:0000313" key="1">
    <source>
        <dbReference type="EMBL" id="JAP80691.1"/>
    </source>
</evidence>
<protein>
    <submittedName>
        <fullName evidence="1">Uncharacterized protein</fullName>
    </submittedName>
</protein>
<reference evidence="1" key="1">
    <citation type="journal article" date="2016" name="Ticks Tick Borne Dis.">
        <title>De novo assembly and annotation of the salivary gland transcriptome of Rhipicephalus appendiculatus male and female ticks during blood feeding.</title>
        <authorList>
            <person name="de Castro M.H."/>
            <person name="de Klerk D."/>
            <person name="Pienaar R."/>
            <person name="Latif A.A."/>
            <person name="Rees D.J."/>
            <person name="Mans B.J."/>
        </authorList>
    </citation>
    <scope>NUCLEOTIDE SEQUENCE</scope>
    <source>
        <tissue evidence="1">Salivary glands</tissue>
    </source>
</reference>
<accession>A0A131YS16</accession>
<name>A0A131YS16_RHIAP</name>
<proteinExistence type="predicted"/>
<dbReference type="EMBL" id="GEDV01007866">
    <property type="protein sequence ID" value="JAP80691.1"/>
    <property type="molecule type" value="Transcribed_RNA"/>
</dbReference>